<evidence type="ECO:0000313" key="9">
    <source>
        <dbReference type="Proteomes" id="UP001597391"/>
    </source>
</evidence>
<feature type="domain" description="Cardiolipin synthase N-terminal" evidence="7">
    <location>
        <begin position="28"/>
        <end position="69"/>
    </location>
</feature>
<comment type="caution">
    <text evidence="8">The sequence shown here is derived from an EMBL/GenBank/DDBJ whole genome shotgun (WGS) entry which is preliminary data.</text>
</comment>
<evidence type="ECO:0000259" key="7">
    <source>
        <dbReference type="Pfam" id="PF13396"/>
    </source>
</evidence>
<gene>
    <name evidence="8" type="ORF">ACFSYH_02175</name>
</gene>
<evidence type="ECO:0000256" key="4">
    <source>
        <dbReference type="ARBA" id="ARBA00022989"/>
    </source>
</evidence>
<proteinExistence type="predicted"/>
<feature type="transmembrane region" description="Helical" evidence="6">
    <location>
        <begin position="48"/>
        <end position="68"/>
    </location>
</feature>
<keyword evidence="3 6" id="KW-0812">Transmembrane</keyword>
<dbReference type="EMBL" id="JBHUOP010000001">
    <property type="protein sequence ID" value="MFD2839379.1"/>
    <property type="molecule type" value="Genomic_DNA"/>
</dbReference>
<protein>
    <submittedName>
        <fullName evidence="8">PLD nuclease N-terminal domain-containing protein</fullName>
    </submittedName>
</protein>
<keyword evidence="9" id="KW-1185">Reference proteome</keyword>
<evidence type="ECO:0000256" key="2">
    <source>
        <dbReference type="ARBA" id="ARBA00022475"/>
    </source>
</evidence>
<dbReference type="RefSeq" id="WP_377464844.1">
    <property type="nucleotide sequence ID" value="NZ_JBHUOP010000001.1"/>
</dbReference>
<dbReference type="Proteomes" id="UP001597391">
    <property type="component" value="Unassembled WGS sequence"/>
</dbReference>
<feature type="transmembrane region" description="Helical" evidence="6">
    <location>
        <begin position="14"/>
        <end position="36"/>
    </location>
</feature>
<organism evidence="8 9">
    <name type="scientific">Populibacterium corticicola</name>
    <dbReference type="NCBI Taxonomy" id="1812826"/>
    <lineage>
        <taxon>Bacteria</taxon>
        <taxon>Bacillati</taxon>
        <taxon>Actinomycetota</taxon>
        <taxon>Actinomycetes</taxon>
        <taxon>Micrococcales</taxon>
        <taxon>Jonesiaceae</taxon>
        <taxon>Populibacterium</taxon>
    </lineage>
</organism>
<sequence>MLNVNLEDVFAGDLGIFLFIIPIVCFLLMVAALVSIAKAPITVPNARLLWFLIVLVANFIGAILWFVWGHSHPNDLAPQQHQPRND</sequence>
<evidence type="ECO:0000256" key="1">
    <source>
        <dbReference type="ARBA" id="ARBA00004651"/>
    </source>
</evidence>
<name>A0ABW5XE55_9MICO</name>
<reference evidence="9" key="1">
    <citation type="journal article" date="2019" name="Int. J. Syst. Evol. Microbiol.">
        <title>The Global Catalogue of Microorganisms (GCM) 10K type strain sequencing project: providing services to taxonomists for standard genome sequencing and annotation.</title>
        <authorList>
            <consortium name="The Broad Institute Genomics Platform"/>
            <consortium name="The Broad Institute Genome Sequencing Center for Infectious Disease"/>
            <person name="Wu L."/>
            <person name="Ma J."/>
        </authorList>
    </citation>
    <scope>NUCLEOTIDE SEQUENCE [LARGE SCALE GENOMIC DNA]</scope>
    <source>
        <strain evidence="9">KCTC 33576</strain>
    </source>
</reference>
<accession>A0ABW5XE55</accession>
<evidence type="ECO:0000256" key="5">
    <source>
        <dbReference type="ARBA" id="ARBA00023136"/>
    </source>
</evidence>
<keyword evidence="5 6" id="KW-0472">Membrane</keyword>
<comment type="subcellular location">
    <subcellularLocation>
        <location evidence="1">Cell membrane</location>
        <topology evidence="1">Multi-pass membrane protein</topology>
    </subcellularLocation>
</comment>
<keyword evidence="4 6" id="KW-1133">Transmembrane helix</keyword>
<evidence type="ECO:0000313" key="8">
    <source>
        <dbReference type="EMBL" id="MFD2839379.1"/>
    </source>
</evidence>
<evidence type="ECO:0000256" key="6">
    <source>
        <dbReference type="SAM" id="Phobius"/>
    </source>
</evidence>
<dbReference type="InterPro" id="IPR027379">
    <property type="entry name" value="CLS_N"/>
</dbReference>
<evidence type="ECO:0000256" key="3">
    <source>
        <dbReference type="ARBA" id="ARBA00022692"/>
    </source>
</evidence>
<dbReference type="Pfam" id="PF13396">
    <property type="entry name" value="PLDc_N"/>
    <property type="match status" value="1"/>
</dbReference>
<keyword evidence="2" id="KW-1003">Cell membrane</keyword>